<proteinExistence type="predicted"/>
<reference evidence="1" key="1">
    <citation type="submission" date="2018-05" db="EMBL/GenBank/DDBJ databases">
        <authorList>
            <person name="Lanie J.A."/>
            <person name="Ng W.-L."/>
            <person name="Kazmierczak K.M."/>
            <person name="Andrzejewski T.M."/>
            <person name="Davidsen T.M."/>
            <person name="Wayne K.J."/>
            <person name="Tettelin H."/>
            <person name="Glass J.I."/>
            <person name="Rusch D."/>
            <person name="Podicherti R."/>
            <person name="Tsui H.-C.T."/>
            <person name="Winkler M.E."/>
        </authorList>
    </citation>
    <scope>NUCLEOTIDE SEQUENCE</scope>
</reference>
<evidence type="ECO:0008006" key="2">
    <source>
        <dbReference type="Google" id="ProtNLM"/>
    </source>
</evidence>
<protein>
    <recommendedName>
        <fullName evidence="2">Thiamine phosphate synthase/TenI domain-containing protein</fullName>
    </recommendedName>
</protein>
<sequence>MHNDLPKIYCFIDEYNKEYIKKLSKNIAIIYRNYNKKINISLVKDIKQFCKINRRKFFLANNIKIAIKLNLDGVYIPSFNKKNEINYYNKKRNFIV</sequence>
<gene>
    <name evidence="1" type="ORF">METZ01_LOCUS306251</name>
</gene>
<organism evidence="1">
    <name type="scientific">marine metagenome</name>
    <dbReference type="NCBI Taxonomy" id="408172"/>
    <lineage>
        <taxon>unclassified sequences</taxon>
        <taxon>metagenomes</taxon>
        <taxon>ecological metagenomes</taxon>
    </lineage>
</organism>
<accession>A0A382MZX6</accession>
<dbReference type="EMBL" id="UINC01096480">
    <property type="protein sequence ID" value="SVC53397.1"/>
    <property type="molecule type" value="Genomic_DNA"/>
</dbReference>
<feature type="non-terminal residue" evidence="1">
    <location>
        <position position="96"/>
    </location>
</feature>
<evidence type="ECO:0000313" key="1">
    <source>
        <dbReference type="EMBL" id="SVC53397.1"/>
    </source>
</evidence>
<name>A0A382MZX6_9ZZZZ</name>
<dbReference type="AlphaFoldDB" id="A0A382MZX6"/>